<feature type="region of interest" description="Disordered" evidence="1">
    <location>
        <begin position="51"/>
        <end position="96"/>
    </location>
</feature>
<reference evidence="3" key="1">
    <citation type="journal article" date="2023" name="Science">
        <title>Genome structures resolve the early diversification of teleost fishes.</title>
        <authorList>
            <person name="Parey E."/>
            <person name="Louis A."/>
            <person name="Montfort J."/>
            <person name="Bouchez O."/>
            <person name="Roques C."/>
            <person name="Iampietro C."/>
            <person name="Lluch J."/>
            <person name="Castinel A."/>
            <person name="Donnadieu C."/>
            <person name="Desvignes T."/>
            <person name="Floi Bucao C."/>
            <person name="Jouanno E."/>
            <person name="Wen M."/>
            <person name="Mejri S."/>
            <person name="Dirks R."/>
            <person name="Jansen H."/>
            <person name="Henkel C."/>
            <person name="Chen W.J."/>
            <person name="Zahm M."/>
            <person name="Cabau C."/>
            <person name="Klopp C."/>
            <person name="Thompson A.W."/>
            <person name="Robinson-Rechavi M."/>
            <person name="Braasch I."/>
            <person name="Lecointre G."/>
            <person name="Bobe J."/>
            <person name="Postlethwait J.H."/>
            <person name="Berthelot C."/>
            <person name="Roest Crollius H."/>
            <person name="Guiguen Y."/>
        </authorList>
    </citation>
    <scope>NUCLEOTIDE SEQUENCE</scope>
    <source>
        <strain evidence="3">NC1722</strain>
    </source>
</reference>
<evidence type="ECO:0000313" key="4">
    <source>
        <dbReference type="Proteomes" id="UP001221898"/>
    </source>
</evidence>
<dbReference type="EMBL" id="JAINUG010000253">
    <property type="protein sequence ID" value="KAJ8385308.1"/>
    <property type="molecule type" value="Genomic_DNA"/>
</dbReference>
<name>A0AAD7RJH5_9TELE</name>
<dbReference type="AlphaFoldDB" id="A0AAD7RJH5"/>
<sequence length="96" mass="9949">MGLQSCLGFLSLCGLCAIDGVSPIRAGPCLCQDGGERRQAVSGVGCEREREPGALVPVPGSRSAGRGPCTPHDNEHSVLHPLTNLRPTPAAVPHTR</sequence>
<evidence type="ECO:0000256" key="2">
    <source>
        <dbReference type="SAM" id="SignalP"/>
    </source>
</evidence>
<organism evidence="3 4">
    <name type="scientific">Aldrovandia affinis</name>
    <dbReference type="NCBI Taxonomy" id="143900"/>
    <lineage>
        <taxon>Eukaryota</taxon>
        <taxon>Metazoa</taxon>
        <taxon>Chordata</taxon>
        <taxon>Craniata</taxon>
        <taxon>Vertebrata</taxon>
        <taxon>Euteleostomi</taxon>
        <taxon>Actinopterygii</taxon>
        <taxon>Neopterygii</taxon>
        <taxon>Teleostei</taxon>
        <taxon>Notacanthiformes</taxon>
        <taxon>Halosauridae</taxon>
        <taxon>Aldrovandia</taxon>
    </lineage>
</organism>
<evidence type="ECO:0000256" key="1">
    <source>
        <dbReference type="SAM" id="MobiDB-lite"/>
    </source>
</evidence>
<comment type="caution">
    <text evidence="3">The sequence shown here is derived from an EMBL/GenBank/DDBJ whole genome shotgun (WGS) entry which is preliminary data.</text>
</comment>
<feature type="signal peptide" evidence="2">
    <location>
        <begin position="1"/>
        <end position="26"/>
    </location>
</feature>
<evidence type="ECO:0008006" key="5">
    <source>
        <dbReference type="Google" id="ProtNLM"/>
    </source>
</evidence>
<accession>A0AAD7RJH5</accession>
<evidence type="ECO:0000313" key="3">
    <source>
        <dbReference type="EMBL" id="KAJ8385308.1"/>
    </source>
</evidence>
<proteinExistence type="predicted"/>
<feature type="chain" id="PRO_5042004663" description="Secreted protein" evidence="2">
    <location>
        <begin position="27"/>
        <end position="96"/>
    </location>
</feature>
<keyword evidence="2" id="KW-0732">Signal</keyword>
<protein>
    <recommendedName>
        <fullName evidence="5">Secreted protein</fullName>
    </recommendedName>
</protein>
<keyword evidence="4" id="KW-1185">Reference proteome</keyword>
<dbReference type="Proteomes" id="UP001221898">
    <property type="component" value="Unassembled WGS sequence"/>
</dbReference>
<gene>
    <name evidence="3" type="ORF">AAFF_G00190240</name>
</gene>